<dbReference type="AlphaFoldDB" id="A0A382QWS9"/>
<name>A0A382QWS9_9ZZZZ</name>
<feature type="non-terminal residue" evidence="1">
    <location>
        <position position="98"/>
    </location>
</feature>
<reference evidence="1" key="1">
    <citation type="submission" date="2018-05" db="EMBL/GenBank/DDBJ databases">
        <authorList>
            <person name="Lanie J.A."/>
            <person name="Ng W.-L."/>
            <person name="Kazmierczak K.M."/>
            <person name="Andrzejewski T.M."/>
            <person name="Davidsen T.M."/>
            <person name="Wayne K.J."/>
            <person name="Tettelin H."/>
            <person name="Glass J.I."/>
            <person name="Rusch D."/>
            <person name="Podicherti R."/>
            <person name="Tsui H.-C.T."/>
            <person name="Winkler M.E."/>
        </authorList>
    </citation>
    <scope>NUCLEOTIDE SEQUENCE</scope>
</reference>
<organism evidence="1">
    <name type="scientific">marine metagenome</name>
    <dbReference type="NCBI Taxonomy" id="408172"/>
    <lineage>
        <taxon>unclassified sequences</taxon>
        <taxon>metagenomes</taxon>
        <taxon>ecological metagenomes</taxon>
    </lineage>
</organism>
<protein>
    <submittedName>
        <fullName evidence="1">Uncharacterized protein</fullName>
    </submittedName>
</protein>
<proteinExistence type="predicted"/>
<evidence type="ECO:0000313" key="1">
    <source>
        <dbReference type="EMBL" id="SVC89305.1"/>
    </source>
</evidence>
<dbReference type="EMBL" id="UINC01117107">
    <property type="protein sequence ID" value="SVC89305.1"/>
    <property type="molecule type" value="Genomic_DNA"/>
</dbReference>
<accession>A0A382QWS9</accession>
<gene>
    <name evidence="1" type="ORF">METZ01_LOCUS342159</name>
</gene>
<sequence length="98" mass="11274">MRTEYQCMVEVIITTITIVVQLLSENPNGDISMPEIVQSVVTQSKNEMLVEITQSAIRQVENTINQKRWIPRDTLLRLVLRGQTETDYKIGLGLDERK</sequence>